<name>A0A3G5AFC0_9VIRU</name>
<sequence>MTQYKVKTDDLENIFKRNKDISDTTKKNNLSSFRRIVSNVFGGRPKSDNELIDKTTVRHVIKYIRNNIRNLNSRKTILNGYLYCLKRLGLNVDIYKNDLIEIINESEKFRRAKNFIIE</sequence>
<dbReference type="EMBL" id="MK072411">
    <property type="protein sequence ID" value="AYV84583.1"/>
    <property type="molecule type" value="Genomic_DNA"/>
</dbReference>
<proteinExistence type="predicted"/>
<evidence type="ECO:0000313" key="1">
    <source>
        <dbReference type="EMBL" id="AYV84583.1"/>
    </source>
</evidence>
<reference evidence="1" key="1">
    <citation type="submission" date="2018-10" db="EMBL/GenBank/DDBJ databases">
        <title>Hidden diversity of soil giant viruses.</title>
        <authorList>
            <person name="Schulz F."/>
            <person name="Alteio L."/>
            <person name="Goudeau D."/>
            <person name="Ryan E.M."/>
            <person name="Malmstrom R.R."/>
            <person name="Blanchard J."/>
            <person name="Woyke T."/>
        </authorList>
    </citation>
    <scope>NUCLEOTIDE SEQUENCE</scope>
    <source>
        <strain evidence="1">HYV1</strain>
    </source>
</reference>
<protein>
    <submittedName>
        <fullName evidence="1">Uncharacterized protein</fullName>
    </submittedName>
</protein>
<accession>A0A3G5AFC0</accession>
<organism evidence="1">
    <name type="scientific">Hyperionvirus sp</name>
    <dbReference type="NCBI Taxonomy" id="2487770"/>
    <lineage>
        <taxon>Viruses</taxon>
        <taxon>Varidnaviria</taxon>
        <taxon>Bamfordvirae</taxon>
        <taxon>Nucleocytoviricota</taxon>
        <taxon>Megaviricetes</taxon>
        <taxon>Imitervirales</taxon>
        <taxon>Mimiviridae</taxon>
        <taxon>Klosneuvirinae</taxon>
    </lineage>
</organism>
<gene>
    <name evidence="1" type="ORF">Hyperionvirus29_36</name>
</gene>